<evidence type="ECO:0000256" key="1">
    <source>
        <dbReference type="SAM" id="Phobius"/>
    </source>
</evidence>
<proteinExistence type="predicted"/>
<keyword evidence="3" id="KW-1185">Reference proteome</keyword>
<keyword evidence="1" id="KW-0472">Membrane</keyword>
<evidence type="ECO:0000313" key="3">
    <source>
        <dbReference type="Proteomes" id="UP001319200"/>
    </source>
</evidence>
<sequence>MAELEVIKHTKKAYQIFGSDSSLFHKIKEFLLEIFIIVFAVGITIWFHDMAEHRHQQKEVKEFLIGLKNDLTNDLSEMQADQAGYRYQQAAFLYFRSMKADAAGATDSLRKYTNAIFNKVELVQNNGRFEGFKSSGKIGNIENKKMQNDILDLYQELIPSLLNTTQLYNLQKDRLIVLVEQHARIDDVQRRLVIEDVMKMDQAKIMSATLGAFPTEIIKRYDTCISRINDIVKSIDEQYPDSE</sequence>
<gene>
    <name evidence="2" type="ORF">KK083_01460</name>
</gene>
<name>A0AAP2DFH4_9BACT</name>
<dbReference type="AlphaFoldDB" id="A0AAP2DFH4"/>
<keyword evidence="1" id="KW-1133">Transmembrane helix</keyword>
<comment type="caution">
    <text evidence="2">The sequence shown here is derived from an EMBL/GenBank/DDBJ whole genome shotgun (WGS) entry which is preliminary data.</text>
</comment>
<accession>A0AAP2DFH4</accession>
<dbReference type="RefSeq" id="WP_254159934.1">
    <property type="nucleotide sequence ID" value="NZ_JAHESF010000001.1"/>
</dbReference>
<dbReference type="Proteomes" id="UP001319200">
    <property type="component" value="Unassembled WGS sequence"/>
</dbReference>
<evidence type="ECO:0000313" key="2">
    <source>
        <dbReference type="EMBL" id="MBT1695523.1"/>
    </source>
</evidence>
<feature type="transmembrane region" description="Helical" evidence="1">
    <location>
        <begin position="30"/>
        <end position="48"/>
    </location>
</feature>
<reference evidence="2 3" key="1">
    <citation type="submission" date="2021-05" db="EMBL/GenBank/DDBJ databases">
        <title>A Polyphasic approach of four new species of the genus Ohtaekwangia: Ohtaekwangia histidinii sp. nov., Ohtaekwangia cretensis sp. nov., Ohtaekwangia indiensis sp. nov., Ohtaekwangia reichenbachii sp. nov. from diverse environment.</title>
        <authorList>
            <person name="Octaviana S."/>
        </authorList>
    </citation>
    <scope>NUCLEOTIDE SEQUENCE [LARGE SCALE GENOMIC DNA]</scope>
    <source>
        <strain evidence="2 3">PWU4</strain>
    </source>
</reference>
<dbReference type="EMBL" id="JAHESF010000001">
    <property type="protein sequence ID" value="MBT1695523.1"/>
    <property type="molecule type" value="Genomic_DNA"/>
</dbReference>
<protein>
    <submittedName>
        <fullName evidence="2">Uncharacterized protein</fullName>
    </submittedName>
</protein>
<keyword evidence="1" id="KW-0812">Transmembrane</keyword>
<organism evidence="2 3">
    <name type="scientific">Chryseosolibacter histidini</name>
    <dbReference type="NCBI Taxonomy" id="2782349"/>
    <lineage>
        <taxon>Bacteria</taxon>
        <taxon>Pseudomonadati</taxon>
        <taxon>Bacteroidota</taxon>
        <taxon>Cytophagia</taxon>
        <taxon>Cytophagales</taxon>
        <taxon>Chryseotaleaceae</taxon>
        <taxon>Chryseosolibacter</taxon>
    </lineage>
</organism>